<dbReference type="InterPro" id="IPR000816">
    <property type="entry name" value="Peptidase_C15"/>
</dbReference>
<evidence type="ECO:0000256" key="2">
    <source>
        <dbReference type="ARBA" id="ARBA00019191"/>
    </source>
</evidence>
<keyword evidence="5" id="KW-0378">Hydrolase</keyword>
<evidence type="ECO:0000313" key="10">
    <source>
        <dbReference type="Proteomes" id="UP000093482"/>
    </source>
</evidence>
<proteinExistence type="inferred from homology"/>
<evidence type="ECO:0000256" key="5">
    <source>
        <dbReference type="ARBA" id="ARBA00022801"/>
    </source>
</evidence>
<evidence type="ECO:0000256" key="1">
    <source>
        <dbReference type="ARBA" id="ARBA00006641"/>
    </source>
</evidence>
<evidence type="ECO:0000256" key="3">
    <source>
        <dbReference type="ARBA" id="ARBA00022490"/>
    </source>
</evidence>
<keyword evidence="3" id="KW-0963">Cytoplasm</keyword>
<keyword evidence="6" id="KW-0788">Thiol protease</keyword>
<dbReference type="AlphaFoldDB" id="A0A1C0YPZ9"/>
<keyword evidence="10" id="KW-1185">Reference proteome</keyword>
<dbReference type="CDD" id="cd00501">
    <property type="entry name" value="Peptidase_C15"/>
    <property type="match status" value="1"/>
</dbReference>
<dbReference type="PANTHER" id="PTHR23402">
    <property type="entry name" value="PROTEASE FAMILY C15 PYROGLUTAMYL-PEPTIDASE I-RELATED"/>
    <property type="match status" value="1"/>
</dbReference>
<evidence type="ECO:0000256" key="8">
    <source>
        <dbReference type="ARBA" id="ARBA00031559"/>
    </source>
</evidence>
<dbReference type="NCBIfam" id="NF009676">
    <property type="entry name" value="PRK13197.1"/>
    <property type="match status" value="1"/>
</dbReference>
<dbReference type="Proteomes" id="UP000093482">
    <property type="component" value="Unassembled WGS sequence"/>
</dbReference>
<dbReference type="Gene3D" id="3.40.630.20">
    <property type="entry name" value="Peptidase C15, pyroglutamyl peptidase I-like"/>
    <property type="match status" value="1"/>
</dbReference>
<sequence length="199" mass="21976">MKTILLTGFEPFLNLAVNPTEQIANALHGRTYGQYRIEGHVLPVDFNESDAVLKQLLDKHKPHIVLSLGVAAGRHHFTPERIAINVKDGEADNNGYAPEDEAIALDGEDGMFTNLPVRELVNVLRDNGYPASISNSAGTYLCNNIMYVGAQYAKETGAVAGFLHMPANFELALAHRRLPSWHQRDLQACVELCIEQLTQ</sequence>
<comment type="similarity">
    <text evidence="1">Belongs to the peptidase C15 family.</text>
</comment>
<dbReference type="OrthoDB" id="9779738at2"/>
<dbReference type="GO" id="GO:0006508">
    <property type="term" value="P:proteolysis"/>
    <property type="evidence" value="ECO:0007669"/>
    <property type="project" value="UniProtKB-KW"/>
</dbReference>
<evidence type="ECO:0000313" key="9">
    <source>
        <dbReference type="EMBL" id="OCS89231.1"/>
    </source>
</evidence>
<accession>A0A1C0YPZ9</accession>
<evidence type="ECO:0000256" key="7">
    <source>
        <dbReference type="ARBA" id="ARBA00030836"/>
    </source>
</evidence>
<dbReference type="GO" id="GO:0005829">
    <property type="term" value="C:cytosol"/>
    <property type="evidence" value="ECO:0007669"/>
    <property type="project" value="InterPro"/>
</dbReference>
<keyword evidence="4" id="KW-0645">Protease</keyword>
<name>A0A1C0YPZ9_9BACL</name>
<dbReference type="RefSeq" id="WP_066465275.1">
    <property type="nucleotide sequence ID" value="NZ_MATO01000044.1"/>
</dbReference>
<dbReference type="EMBL" id="MATO01000044">
    <property type="protein sequence ID" value="OCS89231.1"/>
    <property type="molecule type" value="Genomic_DNA"/>
</dbReference>
<dbReference type="PRINTS" id="PR00706">
    <property type="entry name" value="PYROGLUPTASE"/>
</dbReference>
<dbReference type="InterPro" id="IPR016125">
    <property type="entry name" value="Peptidase_C15-like"/>
</dbReference>
<reference evidence="9 10" key="1">
    <citation type="submission" date="2016-07" db="EMBL/GenBank/DDBJ databases">
        <title>Caryophanon latum genome sequencing.</title>
        <authorList>
            <person name="Verma A."/>
            <person name="Pal Y."/>
            <person name="Krishnamurthi S."/>
        </authorList>
    </citation>
    <scope>NUCLEOTIDE SEQUENCE [LARGE SCALE GENOMIC DNA]</scope>
    <source>
        <strain evidence="9 10">DSM 14151</strain>
    </source>
</reference>
<comment type="caution">
    <text evidence="9">The sequence shown here is derived from an EMBL/GenBank/DDBJ whole genome shotgun (WGS) entry which is preliminary data.</text>
</comment>
<evidence type="ECO:0000256" key="4">
    <source>
        <dbReference type="ARBA" id="ARBA00022670"/>
    </source>
</evidence>
<gene>
    <name evidence="9" type="ORF">A6K76_12840</name>
</gene>
<dbReference type="PIRSF" id="PIRSF015592">
    <property type="entry name" value="Prld-crbxl_pptds"/>
    <property type="match status" value="1"/>
</dbReference>
<protein>
    <recommendedName>
        <fullName evidence="2">Pyrrolidone-carboxylate peptidase</fullName>
    </recommendedName>
    <alternativeName>
        <fullName evidence="7">5-oxoprolyl-peptidase</fullName>
    </alternativeName>
    <alternativeName>
        <fullName evidence="8">Pyroglutamyl-peptidase I</fullName>
    </alternativeName>
</protein>
<dbReference type="InterPro" id="IPR036440">
    <property type="entry name" value="Peptidase_C15-like_sf"/>
</dbReference>
<dbReference type="PANTHER" id="PTHR23402:SF1">
    <property type="entry name" value="PYROGLUTAMYL-PEPTIDASE I"/>
    <property type="match status" value="1"/>
</dbReference>
<evidence type="ECO:0000256" key="6">
    <source>
        <dbReference type="ARBA" id="ARBA00022807"/>
    </source>
</evidence>
<dbReference type="Pfam" id="PF01470">
    <property type="entry name" value="Peptidase_C15"/>
    <property type="match status" value="1"/>
</dbReference>
<dbReference type="SUPFAM" id="SSF53182">
    <property type="entry name" value="Pyrrolidone carboxyl peptidase (pyroglutamate aminopeptidase)"/>
    <property type="match status" value="1"/>
</dbReference>
<organism evidence="9 10">
    <name type="scientific">Caryophanon latum</name>
    <dbReference type="NCBI Taxonomy" id="33977"/>
    <lineage>
        <taxon>Bacteria</taxon>
        <taxon>Bacillati</taxon>
        <taxon>Bacillota</taxon>
        <taxon>Bacilli</taxon>
        <taxon>Bacillales</taxon>
        <taxon>Caryophanaceae</taxon>
        <taxon>Caryophanon</taxon>
    </lineage>
</organism>
<dbReference type="GO" id="GO:0016920">
    <property type="term" value="F:pyroglutamyl-peptidase activity"/>
    <property type="evidence" value="ECO:0007669"/>
    <property type="project" value="InterPro"/>
</dbReference>